<evidence type="ECO:0000313" key="5">
    <source>
        <dbReference type="Proteomes" id="UP000257317"/>
    </source>
</evidence>
<feature type="domain" description="Zinc-ribbon" evidence="3">
    <location>
        <begin position="4"/>
        <end position="26"/>
    </location>
</feature>
<dbReference type="Proteomes" id="UP000257317">
    <property type="component" value="Unassembled WGS sequence"/>
</dbReference>
<evidence type="ECO:0000259" key="3">
    <source>
        <dbReference type="Pfam" id="PF13240"/>
    </source>
</evidence>
<organism evidence="4 5">
    <name type="scientific">Lactobacillus rodentium</name>
    <dbReference type="NCBI Taxonomy" id="947835"/>
    <lineage>
        <taxon>Bacteria</taxon>
        <taxon>Bacillati</taxon>
        <taxon>Bacillota</taxon>
        <taxon>Bacilli</taxon>
        <taxon>Lactobacillales</taxon>
        <taxon>Lactobacillaceae</taxon>
        <taxon>Lactobacillus</taxon>
    </lineage>
</organism>
<keyword evidence="5" id="KW-1185">Reference proteome</keyword>
<feature type="compositionally biased region" description="Low complexity" evidence="1">
    <location>
        <begin position="105"/>
        <end position="122"/>
    </location>
</feature>
<proteinExistence type="predicted"/>
<gene>
    <name evidence="4" type="ORF">LrDSM24759_05670</name>
</gene>
<feature type="transmembrane region" description="Helical" evidence="2">
    <location>
        <begin position="73"/>
        <end position="92"/>
    </location>
</feature>
<sequence length="368" mass="40677">MKKFCPNCGKPVKDTDNVCGNCGYELKKKETNNSPVNRSVAKGNIAHSNKKTLSNTRASYMEKNHNPKHNKTIMWICGGVLAAVIIGGGIFAGHQYVSNKNAEVKTTQSSKPTTKKATPATKKNQESNHQNSSEYSNDEWMMMGYIAYKAKDSGTTQAIDDVKNYFSDGELTAHKNSSTSYTLSNEYGSVDVDVKDDEVVVSNDGTSTFSKDTLKKSFSNDLSTIKSLVSHISSSSDEEATSNNESGNWKSGVARDIVGEYASYKDESEESKLATFYVYDLRSDGISCFHSNMSQSFGKNVKYQKIGKDKYNLKFDEKVHRFGTGSSDSENIANLTFEKNGDKYFINGNQVYKQSSTKFTLPSSPEDD</sequence>
<feature type="region of interest" description="Disordered" evidence="1">
    <location>
        <begin position="102"/>
        <end position="135"/>
    </location>
</feature>
<name>A0A2Z6TA06_9LACO</name>
<reference evidence="5" key="1">
    <citation type="submission" date="2018-03" db="EMBL/GenBank/DDBJ databases">
        <title>New taxa in the Lactobacillus gasseri group.</title>
        <authorList>
            <person name="Tanizawa Y."/>
            <person name="Tohno M."/>
            <person name="Endo A."/>
            <person name="Arita M."/>
        </authorList>
    </citation>
    <scope>NUCLEOTIDE SEQUENCE [LARGE SCALE GENOMIC DNA]</scope>
    <source>
        <strain evidence="5">DSM 24759</strain>
    </source>
</reference>
<dbReference type="Pfam" id="PF13240">
    <property type="entry name" value="Zn_Ribbon_1"/>
    <property type="match status" value="1"/>
</dbReference>
<dbReference type="AlphaFoldDB" id="A0A2Z6TA06"/>
<dbReference type="RefSeq" id="WP_157964231.1">
    <property type="nucleotide sequence ID" value="NZ_BFBY01000003.1"/>
</dbReference>
<evidence type="ECO:0000313" key="4">
    <source>
        <dbReference type="EMBL" id="GBG04653.1"/>
    </source>
</evidence>
<keyword evidence="2" id="KW-0812">Transmembrane</keyword>
<keyword evidence="2" id="KW-0472">Membrane</keyword>
<evidence type="ECO:0000256" key="2">
    <source>
        <dbReference type="SAM" id="Phobius"/>
    </source>
</evidence>
<accession>A0A2Z6TA06</accession>
<dbReference type="EMBL" id="BFBY01000003">
    <property type="protein sequence ID" value="GBG04653.1"/>
    <property type="molecule type" value="Genomic_DNA"/>
</dbReference>
<keyword evidence="2" id="KW-1133">Transmembrane helix</keyword>
<evidence type="ECO:0000256" key="1">
    <source>
        <dbReference type="SAM" id="MobiDB-lite"/>
    </source>
</evidence>
<dbReference type="InterPro" id="IPR026870">
    <property type="entry name" value="Zinc_ribbon_dom"/>
</dbReference>
<dbReference type="OrthoDB" id="2319231at2"/>
<protein>
    <recommendedName>
        <fullName evidence="3">Zinc-ribbon domain-containing protein</fullName>
    </recommendedName>
</protein>
<comment type="caution">
    <text evidence="4">The sequence shown here is derived from an EMBL/GenBank/DDBJ whole genome shotgun (WGS) entry which is preliminary data.</text>
</comment>